<sequence>MIESLYLLSLIFVLVILKDHPVSMIFVFLVNFLNGFTSLITMFVKYDLVYFDSELVLFLLFLFNGSIFFCHIASLFIKRNKRILVTFDEYKHTKFLLYILSLSAVFVVIQNISQGLEVITNGYIAGYKNASEQVIKATSFFPFLLIFYFLLFICYLRKKKIVYLIIMGIIVISYLMYGGRSFFLYTFISMVTFLILLKKITYNKCAIISACLLPIIVAGGALREGGVGNDTSLLFRISMELANIPMIISNLNALDDLNQSIVSVILSTLPQSIIVPLGVIPLNSLATEFVTNYDPGWAEAGGGFGFSIIGEIFYRFGYIGLIVVPYCIVTFLHKLEVTFLKGDDFDKALTLTIYYGMLMWVRGDFIEISRLLLITVFLLYAKKLVYRNGK</sequence>
<evidence type="ECO:0000313" key="2">
    <source>
        <dbReference type="EMBL" id="AID70973.1"/>
    </source>
</evidence>
<dbReference type="Pfam" id="PF14296">
    <property type="entry name" value="O-ag_pol_Wzy"/>
    <property type="match status" value="1"/>
</dbReference>
<dbReference type="AlphaFoldDB" id="A0A068FTW0"/>
<accession>A0A068FTW0</accession>
<feature type="transmembrane region" description="Helical" evidence="1">
    <location>
        <begin position="312"/>
        <end position="333"/>
    </location>
</feature>
<reference evidence="2" key="1">
    <citation type="submission" date="2013-05" db="EMBL/GenBank/DDBJ databases">
        <title>The molecular structure and virulence studies of novel O-antigen from Aeromonas hydrophila isolate of epidemic outbreaks in channel catfish.</title>
        <authorList>
            <person name="Hossain M.J."/>
            <person name="Sun D."/>
            <person name="Thurlow C."/>
            <person name="Azadi P."/>
            <person name="Terhune J.S."/>
            <person name="Liles M.R."/>
        </authorList>
    </citation>
    <scope>NUCLEOTIDE SEQUENCE</scope>
    <source>
        <strain evidence="2">GA97-22</strain>
    </source>
</reference>
<keyword evidence="1" id="KW-0812">Transmembrane</keyword>
<protein>
    <submittedName>
        <fullName evidence="2">MutG family lantibiotic protection ATP binding cassette transporter permease subunit</fullName>
    </submittedName>
</protein>
<gene>
    <name evidence="2" type="primary">mutG</name>
</gene>
<feature type="transmembrane region" description="Helical" evidence="1">
    <location>
        <begin position="183"/>
        <end position="200"/>
    </location>
</feature>
<feature type="transmembrane region" description="Helical" evidence="1">
    <location>
        <begin position="353"/>
        <end position="380"/>
    </location>
</feature>
<feature type="transmembrane region" description="Helical" evidence="1">
    <location>
        <begin position="55"/>
        <end position="75"/>
    </location>
</feature>
<dbReference type="InterPro" id="IPR029468">
    <property type="entry name" value="O-ag_pol_Wzy"/>
</dbReference>
<feature type="transmembrane region" description="Helical" evidence="1">
    <location>
        <begin position="95"/>
        <end position="113"/>
    </location>
</feature>
<feature type="transmembrane region" description="Helical" evidence="1">
    <location>
        <begin position="161"/>
        <end position="177"/>
    </location>
</feature>
<feature type="transmembrane region" description="Helical" evidence="1">
    <location>
        <begin position="133"/>
        <end position="154"/>
    </location>
</feature>
<evidence type="ECO:0000256" key="1">
    <source>
        <dbReference type="SAM" id="Phobius"/>
    </source>
</evidence>
<keyword evidence="1" id="KW-1133">Transmembrane helix</keyword>
<dbReference type="EMBL" id="KC999967">
    <property type="protein sequence ID" value="AID70973.1"/>
    <property type="molecule type" value="Genomic_DNA"/>
</dbReference>
<keyword evidence="1" id="KW-0472">Membrane</keyword>
<proteinExistence type="predicted"/>
<organism evidence="2">
    <name type="scientific">Aeromonas bestiarum</name>
    <dbReference type="NCBI Taxonomy" id="105751"/>
    <lineage>
        <taxon>Bacteria</taxon>
        <taxon>Pseudomonadati</taxon>
        <taxon>Pseudomonadota</taxon>
        <taxon>Gammaproteobacteria</taxon>
        <taxon>Aeromonadales</taxon>
        <taxon>Aeromonadaceae</taxon>
        <taxon>Aeromonas</taxon>
    </lineage>
</organism>
<dbReference type="NCBIfam" id="TIGR04370">
    <property type="entry name" value="glyco_rpt_poly"/>
    <property type="match status" value="1"/>
</dbReference>
<name>A0A068FTW0_9GAMM</name>